<evidence type="ECO:0000256" key="1">
    <source>
        <dbReference type="SAM" id="MobiDB-lite"/>
    </source>
</evidence>
<feature type="region of interest" description="Disordered" evidence="1">
    <location>
        <begin position="1"/>
        <end position="88"/>
    </location>
</feature>
<reference evidence="3" key="1">
    <citation type="journal article" date="2017" name="Nat. Microbiol.">
        <title>Global analysis of biosynthetic gene clusters reveals vast potential of secondary metabolite production in Penicillium species.</title>
        <authorList>
            <person name="Nielsen J.C."/>
            <person name="Grijseels S."/>
            <person name="Prigent S."/>
            <person name="Ji B."/>
            <person name="Dainat J."/>
            <person name="Nielsen K.F."/>
            <person name="Frisvad J.C."/>
            <person name="Workman M."/>
            <person name="Nielsen J."/>
        </authorList>
    </citation>
    <scope>NUCLEOTIDE SEQUENCE [LARGE SCALE GENOMIC DNA]</scope>
    <source>
        <strain evidence="3">IBT 4502</strain>
    </source>
</reference>
<dbReference type="AlphaFoldDB" id="A0A1V6N8V7"/>
<evidence type="ECO:0000313" key="2">
    <source>
        <dbReference type="EMBL" id="OQD61075.1"/>
    </source>
</evidence>
<dbReference type="OrthoDB" id="4202165at2759"/>
<feature type="compositionally biased region" description="Basic and acidic residues" evidence="1">
    <location>
        <begin position="30"/>
        <end position="54"/>
    </location>
</feature>
<dbReference type="EMBL" id="MDYM01000018">
    <property type="protein sequence ID" value="OQD61075.1"/>
    <property type="molecule type" value="Genomic_DNA"/>
</dbReference>
<feature type="compositionally biased region" description="Basic and acidic residues" evidence="1">
    <location>
        <begin position="66"/>
        <end position="88"/>
    </location>
</feature>
<sequence length="358" mass="40396">MEIPAIEDLVAPTTPSSSGAVAAMAVSTPEVDKGYQNVDRRQEAKHHYNQHELEAADLPVDELQEPEDHHESDKPKAPKLLADGHQDPKQHDNLDALKLWKPLLDDERAQRPYNIQIATALKALADSNICLVEYGAQVQFRCGYEKVPVVVEWAVPDEQLSLASQILVENHFPRLFTGAQAWFGYWETGCLRHDLDGAGWMCAHLLPLSLVGFTLEDTSEVHSMFALEIKILTPKPPRYMLSLIHHLRKLRIGDASRLRVEKDLLTFISSYILHGPPANINHELLHRLVEQQSNEELLAKLEEGVKFIKKWDWGNVEETDLVLAERVVRDCRYVGKLTDVARDPTSPCTTPEPVSPVE</sequence>
<name>A0A1V6N8V7_PENPO</name>
<gene>
    <name evidence="2" type="ORF">PENPOL_c018G01018</name>
</gene>
<organism evidence="2 3">
    <name type="scientific">Penicillium polonicum</name>
    <dbReference type="NCBI Taxonomy" id="60169"/>
    <lineage>
        <taxon>Eukaryota</taxon>
        <taxon>Fungi</taxon>
        <taxon>Dikarya</taxon>
        <taxon>Ascomycota</taxon>
        <taxon>Pezizomycotina</taxon>
        <taxon>Eurotiomycetes</taxon>
        <taxon>Eurotiomycetidae</taxon>
        <taxon>Eurotiales</taxon>
        <taxon>Aspergillaceae</taxon>
        <taxon>Penicillium</taxon>
    </lineage>
</organism>
<protein>
    <submittedName>
        <fullName evidence="2">Uncharacterized protein</fullName>
    </submittedName>
</protein>
<proteinExistence type="predicted"/>
<keyword evidence="3" id="KW-1185">Reference proteome</keyword>
<accession>A0A1V6N8V7</accession>
<feature type="compositionally biased region" description="Low complexity" evidence="1">
    <location>
        <begin position="16"/>
        <end position="27"/>
    </location>
</feature>
<evidence type="ECO:0000313" key="3">
    <source>
        <dbReference type="Proteomes" id="UP000191408"/>
    </source>
</evidence>
<dbReference type="Proteomes" id="UP000191408">
    <property type="component" value="Unassembled WGS sequence"/>
</dbReference>
<comment type="caution">
    <text evidence="2">The sequence shown here is derived from an EMBL/GenBank/DDBJ whole genome shotgun (WGS) entry which is preliminary data.</text>
</comment>